<dbReference type="GO" id="GO:0005634">
    <property type="term" value="C:nucleus"/>
    <property type="evidence" value="ECO:0007669"/>
    <property type="project" value="TreeGrafter"/>
</dbReference>
<dbReference type="VEuPathDB" id="FungiDB:PV09_06620"/>
<proteinExistence type="predicted"/>
<sequence length="402" mass="42474">MVLVGYSDSESSDNEAPPAPQPAARPATKSTPMFVDPGTKKIKVNLSSLSTEADKDEEAGSDDRPTKRKRTGGGLNINAFLPPPKQPAKPLNNESTFAAKRAAGRGLGSGVNLKTGAEPAFTRTEMSSTSLDLDGEPKDIKEVIAELRRSRQPANTSEEVASVVGLPQIGEKEVKLVGNPMRFKPKSVARGPIKKKAAVPRATTAASANSTTDPIGTTFASSSITNSTSQTAPPAKSKVSLFSIGKEENEPAVSNEPALEDDAEVPAAPEEAYSGGEQLYSRQTYDTSTGAKSAAASAVDGLNLSASEMRQLFGRKAGKNGGFPDLSSVKVINYNADEQYAENEELRARGELVQHNPVRGIAPGKHSLKQLVNAAATQADALEEHFAMGKRNQREAGARYGW</sequence>
<feature type="region of interest" description="Disordered" evidence="1">
    <location>
        <begin position="189"/>
        <end position="216"/>
    </location>
</feature>
<organism evidence="2 3">
    <name type="scientific">Verruconis gallopava</name>
    <dbReference type="NCBI Taxonomy" id="253628"/>
    <lineage>
        <taxon>Eukaryota</taxon>
        <taxon>Fungi</taxon>
        <taxon>Dikarya</taxon>
        <taxon>Ascomycota</taxon>
        <taxon>Pezizomycotina</taxon>
        <taxon>Dothideomycetes</taxon>
        <taxon>Pleosporomycetidae</taxon>
        <taxon>Venturiales</taxon>
        <taxon>Sympoventuriaceae</taxon>
        <taxon>Verruconis</taxon>
    </lineage>
</organism>
<feature type="region of interest" description="Disordered" evidence="1">
    <location>
        <begin position="246"/>
        <end position="277"/>
    </location>
</feature>
<evidence type="ECO:0000256" key="1">
    <source>
        <dbReference type="SAM" id="MobiDB-lite"/>
    </source>
</evidence>
<dbReference type="InParanoid" id="A0A0D1YN07"/>
<dbReference type="HOGENOM" id="CLU_043185_0_0_1"/>
<feature type="compositionally biased region" description="Basic residues" evidence="1">
    <location>
        <begin position="189"/>
        <end position="198"/>
    </location>
</feature>
<dbReference type="Proteomes" id="UP000053259">
    <property type="component" value="Unassembled WGS sequence"/>
</dbReference>
<dbReference type="Pfam" id="PF10253">
    <property type="entry name" value="PRCC"/>
    <property type="match status" value="1"/>
</dbReference>
<dbReference type="InterPro" id="IPR018800">
    <property type="entry name" value="PRCC"/>
</dbReference>
<protein>
    <recommendedName>
        <fullName evidence="4">Mitotic checkpoint regulator, MAD2B-interacting-domain-containing protein</fullName>
    </recommendedName>
</protein>
<name>A0A0D1YN07_9PEZI</name>
<evidence type="ECO:0008006" key="4">
    <source>
        <dbReference type="Google" id="ProtNLM"/>
    </source>
</evidence>
<dbReference type="RefSeq" id="XP_016212001.1">
    <property type="nucleotide sequence ID" value="XM_016360289.1"/>
</dbReference>
<dbReference type="GeneID" id="27314593"/>
<gene>
    <name evidence="2" type="ORF">PV09_06620</name>
</gene>
<dbReference type="PANTHER" id="PTHR13621">
    <property type="entry name" value="PROLINE-RICH PROTEIN PRCC"/>
    <property type="match status" value="1"/>
</dbReference>
<evidence type="ECO:0000313" key="2">
    <source>
        <dbReference type="EMBL" id="KIW02132.1"/>
    </source>
</evidence>
<dbReference type="EMBL" id="KN847551">
    <property type="protein sequence ID" value="KIW02132.1"/>
    <property type="molecule type" value="Genomic_DNA"/>
</dbReference>
<dbReference type="OrthoDB" id="2555634at2759"/>
<dbReference type="AlphaFoldDB" id="A0A0D1YN07"/>
<evidence type="ECO:0000313" key="3">
    <source>
        <dbReference type="Proteomes" id="UP000053259"/>
    </source>
</evidence>
<keyword evidence="3" id="KW-1185">Reference proteome</keyword>
<feature type="compositionally biased region" description="Low complexity" evidence="1">
    <location>
        <begin position="199"/>
        <end position="212"/>
    </location>
</feature>
<dbReference type="PANTHER" id="PTHR13621:SF2">
    <property type="entry name" value="PROLINE-RICH PROTEIN PRCC"/>
    <property type="match status" value="1"/>
</dbReference>
<accession>A0A0D1YN07</accession>
<reference evidence="2 3" key="1">
    <citation type="submission" date="2015-01" db="EMBL/GenBank/DDBJ databases">
        <title>The Genome Sequence of Ochroconis gallopava CBS43764.</title>
        <authorList>
            <consortium name="The Broad Institute Genomics Platform"/>
            <person name="Cuomo C."/>
            <person name="de Hoog S."/>
            <person name="Gorbushina A."/>
            <person name="Stielow B."/>
            <person name="Teixiera M."/>
            <person name="Abouelleil A."/>
            <person name="Chapman S.B."/>
            <person name="Priest M."/>
            <person name="Young S.K."/>
            <person name="Wortman J."/>
            <person name="Nusbaum C."/>
            <person name="Birren B."/>
        </authorList>
    </citation>
    <scope>NUCLEOTIDE SEQUENCE [LARGE SCALE GENOMIC DNA]</scope>
    <source>
        <strain evidence="2 3">CBS 43764</strain>
    </source>
</reference>
<dbReference type="STRING" id="253628.A0A0D1YN07"/>
<feature type="region of interest" description="Disordered" evidence="1">
    <location>
        <begin position="1"/>
        <end position="137"/>
    </location>
</feature>